<organism evidence="1 2">
    <name type="scientific">Microbacterium galbum</name>
    <dbReference type="NCBI Taxonomy" id="3075994"/>
    <lineage>
        <taxon>Bacteria</taxon>
        <taxon>Bacillati</taxon>
        <taxon>Actinomycetota</taxon>
        <taxon>Actinomycetes</taxon>
        <taxon>Micrococcales</taxon>
        <taxon>Microbacteriaceae</taxon>
        <taxon>Microbacterium</taxon>
    </lineage>
</organism>
<keyword evidence="2" id="KW-1185">Reference proteome</keyword>
<gene>
    <name evidence="1" type="ORF">RWH45_00800</name>
</gene>
<dbReference type="RefSeq" id="WP_315993037.1">
    <property type="nucleotide sequence ID" value="NZ_JAWDIS010000001.1"/>
</dbReference>
<evidence type="ECO:0000313" key="2">
    <source>
        <dbReference type="Proteomes" id="UP001263371"/>
    </source>
</evidence>
<name>A0ABU3T2X9_9MICO</name>
<protein>
    <submittedName>
        <fullName evidence="1">Uncharacterized protein</fullName>
    </submittedName>
</protein>
<accession>A0ABU3T2X9</accession>
<reference evidence="1 2" key="1">
    <citation type="submission" date="2023-09" db="EMBL/GenBank/DDBJ databases">
        <title>Microbacterium fusihabitans sp. nov., Microbacterium phycihabitans sp. nov., and Microbacterium cervinum sp. nov., isolated from dried seaweeds of beach.</title>
        <authorList>
            <person name="Lee S.D."/>
        </authorList>
    </citation>
    <scope>NUCLEOTIDE SEQUENCE [LARGE SCALE GENOMIC DNA]</scope>
    <source>
        <strain evidence="1 2">KSW4-17</strain>
    </source>
</reference>
<sequence length="91" mass="9693">MLIGTIRPVETRTIEVEAHSLADAHDLLEAQCPAGFELANTPVTMGKGTTLLTAVGTFVRRDGARDIEAADRAALDAQNPDGWALITVRAH</sequence>
<dbReference type="EMBL" id="JAWDIS010000001">
    <property type="protein sequence ID" value="MDU0365729.1"/>
    <property type="molecule type" value="Genomic_DNA"/>
</dbReference>
<evidence type="ECO:0000313" key="1">
    <source>
        <dbReference type="EMBL" id="MDU0365729.1"/>
    </source>
</evidence>
<dbReference type="Proteomes" id="UP001263371">
    <property type="component" value="Unassembled WGS sequence"/>
</dbReference>
<proteinExistence type="predicted"/>
<comment type="caution">
    <text evidence="1">The sequence shown here is derived from an EMBL/GenBank/DDBJ whole genome shotgun (WGS) entry which is preliminary data.</text>
</comment>